<dbReference type="Gramene" id="PGSC0003DMT400064182">
    <property type="protein sequence ID" value="PGSC0003DMT400064182"/>
    <property type="gene ID" value="PGSC0003DMG400024935"/>
</dbReference>
<dbReference type="GO" id="GO:0006298">
    <property type="term" value="P:mismatch repair"/>
    <property type="evidence" value="ECO:0007669"/>
    <property type="project" value="InterPro"/>
</dbReference>
<reference evidence="3" key="1">
    <citation type="journal article" date="2011" name="Nature">
        <title>Genome sequence and analysis of the tuber crop potato.</title>
        <authorList>
            <consortium name="The Potato Genome Sequencing Consortium"/>
        </authorList>
    </citation>
    <scope>NUCLEOTIDE SEQUENCE [LARGE SCALE GENOMIC DNA]</scope>
    <source>
        <strain evidence="3">cv. DM1-3 516 R44</strain>
    </source>
</reference>
<sequence length="187" mass="21463">MPEIELRASPLKPKLSRGVHKTRMGVKRSNADINSRFVSKGPIHKLLNNIAMSFDSASDIEKRSRSRIYPLFLLNLNCPRSLYDLTLEPSKTSVEFKVDGDSHKWIDAGNRGKTDDEPIRKKKKSRRSHSAPPFTKARRSSLPRKLEQYGDCIILQKLSARSFHSCHPTNAIHILQLEQLFRKFADR</sequence>
<dbReference type="GO" id="GO:0016887">
    <property type="term" value="F:ATP hydrolysis activity"/>
    <property type="evidence" value="ECO:0007669"/>
    <property type="project" value="InterPro"/>
</dbReference>
<evidence type="ECO:0000256" key="1">
    <source>
        <dbReference type="SAM" id="MobiDB-lite"/>
    </source>
</evidence>
<feature type="region of interest" description="Disordered" evidence="1">
    <location>
        <begin position="107"/>
        <end position="142"/>
    </location>
</feature>
<dbReference type="HOGENOM" id="CLU_1450036_0_0_1"/>
<dbReference type="EnsemblPlants" id="PGSC0003DMT400064182">
    <property type="protein sequence ID" value="PGSC0003DMT400064182"/>
    <property type="gene ID" value="PGSC0003DMG400024935"/>
</dbReference>
<reference evidence="2" key="2">
    <citation type="submission" date="2015-06" db="UniProtKB">
        <authorList>
            <consortium name="EnsemblPlants"/>
        </authorList>
    </citation>
    <scope>IDENTIFICATION</scope>
    <source>
        <strain evidence="2">DM1-3 516 R44</strain>
    </source>
</reference>
<keyword evidence="3" id="KW-1185">Reference proteome</keyword>
<dbReference type="GO" id="GO:0032300">
    <property type="term" value="C:mismatch repair complex"/>
    <property type="evidence" value="ECO:0007669"/>
    <property type="project" value="InterPro"/>
</dbReference>
<feature type="compositionally biased region" description="Basic and acidic residues" evidence="1">
    <location>
        <begin position="107"/>
        <end position="119"/>
    </location>
</feature>
<dbReference type="GO" id="GO:0140664">
    <property type="term" value="F:ATP-dependent DNA damage sensor activity"/>
    <property type="evidence" value="ECO:0007669"/>
    <property type="project" value="InterPro"/>
</dbReference>
<evidence type="ECO:0000313" key="2">
    <source>
        <dbReference type="EnsemblPlants" id="PGSC0003DMT400064182"/>
    </source>
</evidence>
<dbReference type="InterPro" id="IPR038973">
    <property type="entry name" value="MutL/Mlh/Pms-like"/>
</dbReference>
<dbReference type="SUPFAM" id="SSF54211">
    <property type="entry name" value="Ribosomal protein S5 domain 2-like"/>
    <property type="match status" value="1"/>
</dbReference>
<name>M1CBV6_SOLTU</name>
<dbReference type="InParanoid" id="M1CBV6"/>
<protein>
    <submittedName>
        <fullName evidence="2">Uncharacterized protein</fullName>
    </submittedName>
</protein>
<accession>M1CBV6</accession>
<dbReference type="PaxDb" id="4113-PGSC0003DMT400064182"/>
<feature type="compositionally biased region" description="Basic residues" evidence="1">
    <location>
        <begin position="120"/>
        <end position="129"/>
    </location>
</feature>
<organism evidence="2 3">
    <name type="scientific">Solanum tuberosum</name>
    <name type="common">Potato</name>
    <dbReference type="NCBI Taxonomy" id="4113"/>
    <lineage>
        <taxon>Eukaryota</taxon>
        <taxon>Viridiplantae</taxon>
        <taxon>Streptophyta</taxon>
        <taxon>Embryophyta</taxon>
        <taxon>Tracheophyta</taxon>
        <taxon>Spermatophyta</taxon>
        <taxon>Magnoliopsida</taxon>
        <taxon>eudicotyledons</taxon>
        <taxon>Gunneridae</taxon>
        <taxon>Pentapetalae</taxon>
        <taxon>asterids</taxon>
        <taxon>lamiids</taxon>
        <taxon>Solanales</taxon>
        <taxon>Solanaceae</taxon>
        <taxon>Solanoideae</taxon>
        <taxon>Solaneae</taxon>
        <taxon>Solanum</taxon>
    </lineage>
</organism>
<dbReference type="InterPro" id="IPR020568">
    <property type="entry name" value="Ribosomal_Su5_D2-typ_SF"/>
</dbReference>
<dbReference type="STRING" id="4113.M1CBV6"/>
<dbReference type="PANTHER" id="PTHR10073">
    <property type="entry name" value="DNA MISMATCH REPAIR PROTEIN MLH, PMS, MUTL"/>
    <property type="match status" value="1"/>
</dbReference>
<dbReference type="AlphaFoldDB" id="M1CBV6"/>
<proteinExistence type="predicted"/>
<evidence type="ECO:0000313" key="3">
    <source>
        <dbReference type="Proteomes" id="UP000011115"/>
    </source>
</evidence>
<dbReference type="PANTHER" id="PTHR10073:SF47">
    <property type="entry name" value="DNA MISMATCH REPAIR PROTEIN MLH3"/>
    <property type="match status" value="1"/>
</dbReference>
<dbReference type="Gene3D" id="3.30.230.10">
    <property type="match status" value="1"/>
</dbReference>
<dbReference type="Proteomes" id="UP000011115">
    <property type="component" value="Unassembled WGS sequence"/>
</dbReference>
<dbReference type="InterPro" id="IPR014721">
    <property type="entry name" value="Ribsml_uS5_D2-typ_fold_subgr"/>
</dbReference>